<dbReference type="Proteomes" id="UP000619479">
    <property type="component" value="Unassembled WGS sequence"/>
</dbReference>
<evidence type="ECO:0000313" key="2">
    <source>
        <dbReference type="Proteomes" id="UP000619479"/>
    </source>
</evidence>
<keyword evidence="2" id="KW-1185">Reference proteome</keyword>
<dbReference type="EMBL" id="BOMH01000005">
    <property type="protein sequence ID" value="GID62923.1"/>
    <property type="molecule type" value="Genomic_DNA"/>
</dbReference>
<protein>
    <submittedName>
        <fullName evidence="1">Uncharacterized protein</fullName>
    </submittedName>
</protein>
<gene>
    <name evidence="1" type="ORF">Acy02nite_08040</name>
</gene>
<evidence type="ECO:0000313" key="1">
    <source>
        <dbReference type="EMBL" id="GID62923.1"/>
    </source>
</evidence>
<name>A0A919IGA6_9ACTN</name>
<comment type="caution">
    <text evidence="1">The sequence shown here is derived from an EMBL/GenBank/DDBJ whole genome shotgun (WGS) entry which is preliminary data.</text>
</comment>
<accession>A0A919IGA6</accession>
<dbReference type="RefSeq" id="WP_203738399.1">
    <property type="nucleotide sequence ID" value="NZ_BAAAUC010000030.1"/>
</dbReference>
<proteinExistence type="predicted"/>
<sequence length="100" mass="10594">MTVAYREETPAGWTDAVAQTWSLDEADGGWRLSGDCPTCAHPSETSVVRVTAAPGALPPRVVHEVLKVLVVCDCTADHEGRPAGLTGCGRAGYLELRDES</sequence>
<dbReference type="AlphaFoldDB" id="A0A919IGA6"/>
<organism evidence="1 2">
    <name type="scientific">Actinoplanes cyaneus</name>
    <dbReference type="NCBI Taxonomy" id="52696"/>
    <lineage>
        <taxon>Bacteria</taxon>
        <taxon>Bacillati</taxon>
        <taxon>Actinomycetota</taxon>
        <taxon>Actinomycetes</taxon>
        <taxon>Micromonosporales</taxon>
        <taxon>Micromonosporaceae</taxon>
        <taxon>Actinoplanes</taxon>
    </lineage>
</organism>
<reference evidence="1" key="1">
    <citation type="submission" date="2021-01" db="EMBL/GenBank/DDBJ databases">
        <title>Whole genome shotgun sequence of Actinoplanes cyaneus NBRC 14990.</title>
        <authorList>
            <person name="Komaki H."/>
            <person name="Tamura T."/>
        </authorList>
    </citation>
    <scope>NUCLEOTIDE SEQUENCE</scope>
    <source>
        <strain evidence="1">NBRC 14990</strain>
    </source>
</reference>